<reference evidence="4" key="2">
    <citation type="submission" date="2015-01" db="EMBL/GenBank/DDBJ databases">
        <title>Evolutionary Origins and Diversification of the Mycorrhizal Mutualists.</title>
        <authorList>
            <consortium name="DOE Joint Genome Institute"/>
            <consortium name="Mycorrhizal Genomics Consortium"/>
            <person name="Kohler A."/>
            <person name="Kuo A."/>
            <person name="Nagy L.G."/>
            <person name="Floudas D."/>
            <person name="Copeland A."/>
            <person name="Barry K.W."/>
            <person name="Cichocki N."/>
            <person name="Veneault-Fourrey C."/>
            <person name="LaButti K."/>
            <person name="Lindquist E.A."/>
            <person name="Lipzen A."/>
            <person name="Lundell T."/>
            <person name="Morin E."/>
            <person name="Murat C."/>
            <person name="Riley R."/>
            <person name="Ohm R."/>
            <person name="Sun H."/>
            <person name="Tunlid A."/>
            <person name="Henrissat B."/>
            <person name="Grigoriev I.V."/>
            <person name="Hibbett D.S."/>
            <person name="Martin F."/>
        </authorList>
    </citation>
    <scope>NUCLEOTIDE SEQUENCE [LARGE SCALE GENOMIC DNA]</scope>
    <source>
        <strain evidence="3 4">MAFF 305830</strain>
    </source>
</reference>
<dbReference type="AlphaFoldDB" id="A0A0C3B0I8"/>
<reference evidence="2" key="3">
    <citation type="submission" date="2015-02" db="EMBL/GenBank/DDBJ databases">
        <title>Evolutionary Origins and Diversification of the Mycorrhizal Mutualists.</title>
        <authorList>
            <consortium name="DOE Joint Genome Institute"/>
            <consortium name="Mycorrhizal Genomics Consortium"/>
            <person name="Kohler A."/>
            <person name="Kuo A."/>
            <person name="Nagy L.G."/>
            <person name="Floudas D."/>
            <person name="Copeland A."/>
            <person name="Barry K.W."/>
            <person name="Cichocki N."/>
            <person name="Veneault-Fourrey C."/>
            <person name="LaButti K."/>
            <person name="Lindquist E.A."/>
            <person name="Lipzen A."/>
            <person name="Lundell T."/>
            <person name="Morin E."/>
            <person name="Murat C."/>
            <person name="Riley R."/>
            <person name="Ohm R."/>
            <person name="Sun H."/>
            <person name="Tunlid A."/>
            <person name="Henrissat B."/>
            <person name="Grigoriev I.V."/>
            <person name="Hibbett D.S."/>
            <person name="Martin F."/>
        </authorList>
    </citation>
    <scope>NUCLEOTIDE SEQUENCE</scope>
    <source>
        <strain evidence="2">MAFF 305830</strain>
    </source>
</reference>
<evidence type="ECO:0000313" key="4">
    <source>
        <dbReference type="Proteomes" id="UP000054097"/>
    </source>
</evidence>
<name>A0A0C3B0I8_SERVB</name>
<feature type="region of interest" description="Disordered" evidence="1">
    <location>
        <begin position="514"/>
        <end position="541"/>
    </location>
</feature>
<organism evidence="2 4">
    <name type="scientific">Serendipita vermifera MAFF 305830</name>
    <dbReference type="NCBI Taxonomy" id="933852"/>
    <lineage>
        <taxon>Eukaryota</taxon>
        <taxon>Fungi</taxon>
        <taxon>Dikarya</taxon>
        <taxon>Basidiomycota</taxon>
        <taxon>Agaricomycotina</taxon>
        <taxon>Agaricomycetes</taxon>
        <taxon>Sebacinales</taxon>
        <taxon>Serendipitaceae</taxon>
        <taxon>Serendipita</taxon>
    </lineage>
</organism>
<feature type="compositionally biased region" description="Low complexity" evidence="1">
    <location>
        <begin position="359"/>
        <end position="368"/>
    </location>
</feature>
<evidence type="ECO:0000313" key="3">
    <source>
        <dbReference type="EMBL" id="KIM27940.1"/>
    </source>
</evidence>
<feature type="compositionally biased region" description="Polar residues" evidence="1">
    <location>
        <begin position="335"/>
        <end position="353"/>
    </location>
</feature>
<sequence length="541" mass="59110">MSYDDGDVSMASFRDESFNMSVDHDHDRFDVVWHSTQQPAIQSILEESKLHQRQTSPSAWDPAQASLVTGKSLFKEPSTSRTISLLGSHPATDPLTNQTRNRPGMGRVTSSPSLPSTHPSSSFALPSGTTAIDPRKIRPSQRQTLQASVSSGRGEHERSSWTQSPGSIENLDHLREMVKIVGQTWGRGDSPSGSREASTDRSTRLRQDRTRPTNSDESRLAESDGQSQRSRPAKPKVATTIKVLKVPPHLQKSSSPRLNDHRGLMLPPALPASRKHSREVSDLQFPSKSPIDAAKPFELLDTSMQQEPEDDDSPDTPTYQNQPLLHVSKSLASFEASSGGSDSPRVRQTSTPSEKPRQTTSTATSSLSQPKKALGMRRTLSGNKVEFTSSQLAPSRQTKESLPTIPARSMSYPTSPTPETVLPVSEIPLPPEEMRVSVDLASRSKSFKVPWGSNISPVEHSHQSSSSQQNPPNSQSPTTTVSSSSSPQCAFGINIPTRKSPLAELADTTMDYLANENPDSSYSFDDFDPEELDRVLSQRGA</sequence>
<feature type="compositionally biased region" description="Low complexity" evidence="1">
    <location>
        <begin position="110"/>
        <end position="122"/>
    </location>
</feature>
<gene>
    <name evidence="3" type="ORF">M408DRAFT_24286</name>
    <name evidence="2" type="ORF">M408DRAFT_26628</name>
</gene>
<dbReference type="EMBL" id="KN824318">
    <property type="protein sequence ID" value="KIM25046.1"/>
    <property type="molecule type" value="Genomic_DNA"/>
</dbReference>
<accession>A0A0C3B0I8</accession>
<dbReference type="OrthoDB" id="3268118at2759"/>
<evidence type="ECO:0000313" key="2">
    <source>
        <dbReference type="EMBL" id="KIM25046.1"/>
    </source>
</evidence>
<feature type="compositionally biased region" description="Polar residues" evidence="1">
    <location>
        <begin position="140"/>
        <end position="151"/>
    </location>
</feature>
<evidence type="ECO:0000256" key="1">
    <source>
        <dbReference type="SAM" id="MobiDB-lite"/>
    </source>
</evidence>
<feature type="region of interest" description="Disordered" evidence="1">
    <location>
        <begin position="79"/>
        <end position="170"/>
    </location>
</feature>
<keyword evidence="4" id="KW-1185">Reference proteome</keyword>
<protein>
    <submittedName>
        <fullName evidence="2">Uncharacterized protein</fullName>
    </submittedName>
</protein>
<dbReference type="Proteomes" id="UP000054097">
    <property type="component" value="Unassembled WGS sequence"/>
</dbReference>
<proteinExistence type="predicted"/>
<feature type="compositionally biased region" description="Polar residues" evidence="1">
    <location>
        <begin position="380"/>
        <end position="396"/>
    </location>
</feature>
<feature type="compositionally biased region" description="Basic and acidic residues" evidence="1">
    <location>
        <begin position="197"/>
        <end position="222"/>
    </location>
</feature>
<feature type="compositionally biased region" description="Basic and acidic residues" evidence="1">
    <location>
        <begin position="532"/>
        <end position="541"/>
    </location>
</feature>
<feature type="region of interest" description="Disordered" evidence="1">
    <location>
        <begin position="448"/>
        <end position="499"/>
    </location>
</feature>
<feature type="compositionally biased region" description="Low complexity" evidence="1">
    <location>
        <begin position="463"/>
        <end position="488"/>
    </location>
</feature>
<feature type="region of interest" description="Disordered" evidence="1">
    <location>
        <begin position="182"/>
        <end position="426"/>
    </location>
</feature>
<reference evidence="2 4" key="1">
    <citation type="submission" date="2014-04" db="EMBL/GenBank/DDBJ databases">
        <authorList>
            <consortium name="DOE Joint Genome Institute"/>
            <person name="Kuo A."/>
            <person name="Zuccaro A."/>
            <person name="Kohler A."/>
            <person name="Nagy L.G."/>
            <person name="Floudas D."/>
            <person name="Copeland A."/>
            <person name="Barry K.W."/>
            <person name="Cichocki N."/>
            <person name="Veneault-Fourrey C."/>
            <person name="LaButti K."/>
            <person name="Lindquist E.A."/>
            <person name="Lipzen A."/>
            <person name="Lundell T."/>
            <person name="Morin E."/>
            <person name="Murat C."/>
            <person name="Sun H."/>
            <person name="Tunlid A."/>
            <person name="Henrissat B."/>
            <person name="Grigoriev I.V."/>
            <person name="Hibbett D.S."/>
            <person name="Martin F."/>
            <person name="Nordberg H.P."/>
            <person name="Cantor M.N."/>
            <person name="Hua S.X."/>
        </authorList>
    </citation>
    <scope>NUCLEOTIDE SEQUENCE [LARGE SCALE GENOMIC DNA]</scope>
    <source>
        <strain evidence="2 4">MAFF 305830</strain>
    </source>
</reference>
<dbReference type="EMBL" id="KN824296">
    <property type="protein sequence ID" value="KIM27940.1"/>
    <property type="molecule type" value="Genomic_DNA"/>
</dbReference>
<dbReference type="HOGENOM" id="CLU_544123_0_0_1"/>